<feature type="non-terminal residue" evidence="1">
    <location>
        <position position="1"/>
    </location>
</feature>
<accession>A0A146KA23</accession>
<proteinExistence type="predicted"/>
<organism evidence="1">
    <name type="scientific">Trepomonas sp. PC1</name>
    <dbReference type="NCBI Taxonomy" id="1076344"/>
    <lineage>
        <taxon>Eukaryota</taxon>
        <taxon>Metamonada</taxon>
        <taxon>Diplomonadida</taxon>
        <taxon>Hexamitidae</taxon>
        <taxon>Hexamitinae</taxon>
        <taxon>Trepomonas</taxon>
    </lineage>
</organism>
<gene>
    <name evidence="1" type="ORF">TPC1_15133</name>
</gene>
<evidence type="ECO:0000313" key="1">
    <source>
        <dbReference type="EMBL" id="JAP92804.1"/>
    </source>
</evidence>
<name>A0A146KA23_9EUKA</name>
<protein>
    <submittedName>
        <fullName evidence="1">Uncharacterized protein</fullName>
    </submittedName>
</protein>
<dbReference type="AlphaFoldDB" id="A0A146KA23"/>
<reference evidence="1" key="1">
    <citation type="submission" date="2015-07" db="EMBL/GenBank/DDBJ databases">
        <title>Adaptation to a free-living lifestyle via gene acquisitions in the diplomonad Trepomonas sp. PC1.</title>
        <authorList>
            <person name="Xu F."/>
            <person name="Jerlstrom-Hultqvist J."/>
            <person name="Kolisko M."/>
            <person name="Simpson A.G.B."/>
            <person name="Roger A.J."/>
            <person name="Svard S.G."/>
            <person name="Andersson J.O."/>
        </authorList>
    </citation>
    <scope>NUCLEOTIDE SEQUENCE</scope>
    <source>
        <strain evidence="1">PC1</strain>
    </source>
</reference>
<sequence>IIGDSVDIITLGSLTHPVITNQLGVIQRLNNGKVDQFLDSIDGTFISSILETTEMVYVSTQKSLYRHKNQENINTLEFQRVCDLDDPIYQLQMFNGELYGFAGKSLFVLRNESFTQFIELQDFIQNFQIRNGVVILQTQNQIHIFDSDEKKQFGVSAKQILQKAIYFNQYLITVQESTLDARLFEIPQTVCFDVKIPNIVGIYQFQQKLIAVCVDSLVILSIQMGFVVEQNHKIDNVVKMLPFEKNNKLCIHVVQQLDDFYVYNLVQTQVCVIKDDLKDNTAKLQEQIKFLQKIDQKQQIHSQILKNAEQTFSTPLQHAENILKSQKCILEVNQHGTCQQIYFNSKFKLLFKLKNTEKELFCDEIALHCSFDDRNFCVLHKNYFEVGQFSQEKTAKQTFNRILQPCECVIKNDVLCVIFQDCAMLYYQEQLVFQFYGLNIKAAIKDQHVCVSNEEVVQIYDILMNKIVYSAQTQIKPTFIDFSNEILVLVNQQGIHCMNFTQIIDKNATIQQIHDFQEHEFHYLYQNSGKFYELNTETMQIKEVHVSPPINQNSDDVDLQERVLFLEMIYLNHQLTFSDDFSDCQKKFDQELLKYINLCVLKGLQSRALQAAKLTRTRFCLQGLINLAYKLQFTELSQFASQQFDVYYTADPDAQYITDCQLIRQNLTQIDFQGIWQKRTAYSGFGGLKLEEKILEEKAKVNDYLVMMAK</sequence>
<dbReference type="EMBL" id="GDID01003802">
    <property type="protein sequence ID" value="JAP92804.1"/>
    <property type="molecule type" value="Transcribed_RNA"/>
</dbReference>